<evidence type="ECO:0000256" key="1">
    <source>
        <dbReference type="SAM" id="Coils"/>
    </source>
</evidence>
<evidence type="ECO:0000313" key="3">
    <source>
        <dbReference type="RefSeq" id="XP_028142615.1"/>
    </source>
</evidence>
<evidence type="ECO:0000256" key="2">
    <source>
        <dbReference type="SAM" id="MobiDB-lite"/>
    </source>
</evidence>
<dbReference type="InParanoid" id="A0A6P7GEW6"/>
<reference evidence="3" key="1">
    <citation type="submission" date="2025-08" db="UniProtKB">
        <authorList>
            <consortium name="RefSeq"/>
        </authorList>
    </citation>
    <scope>IDENTIFICATION</scope>
    <source>
        <tissue evidence="3">Whole insect</tissue>
    </source>
</reference>
<feature type="compositionally biased region" description="Basic and acidic residues" evidence="2">
    <location>
        <begin position="224"/>
        <end position="234"/>
    </location>
</feature>
<protein>
    <submittedName>
        <fullName evidence="3">Uncharacterized protein LOC114336449</fullName>
    </submittedName>
</protein>
<dbReference type="AlphaFoldDB" id="A0A6P7GEW6"/>
<gene>
    <name evidence="3" type="primary">LOC114336449</name>
</gene>
<feature type="compositionally biased region" description="Acidic residues" evidence="2">
    <location>
        <begin position="203"/>
        <end position="213"/>
    </location>
</feature>
<feature type="coiled-coil region" evidence="1">
    <location>
        <begin position="45"/>
        <end position="72"/>
    </location>
</feature>
<sequence length="255" mass="28524">MSLKNINQRTSPSSSYLEDSLNNAILLTEAGVDLRRCYVSGRKCISQLKNIINTTENAVNALQSTAKRVLEQANKMVVEINNGRGTKEGQELMSVIDKHLTGLSWNGSPEIDVQQMTEKMRHFDKKFYENTSWTNKGVRSDINEKYPESLSRESLIDLAIVNLPPVPEDIPTGFSTKPTRSSSLSSLKSMRKVKLFLQKAENSDDDDSSDIDDQDLRNSTGDVRPTDSLEDDIKQLPVASKKLLGNITEETKVED</sequence>
<proteinExistence type="predicted"/>
<name>A0A6P7GEW6_DIAVI</name>
<dbReference type="RefSeq" id="XP_028142615.1">
    <property type="nucleotide sequence ID" value="XM_028286814.1"/>
</dbReference>
<accession>A0A6P7GEW6</accession>
<organism evidence="3">
    <name type="scientific">Diabrotica virgifera virgifera</name>
    <name type="common">western corn rootworm</name>
    <dbReference type="NCBI Taxonomy" id="50390"/>
    <lineage>
        <taxon>Eukaryota</taxon>
        <taxon>Metazoa</taxon>
        <taxon>Ecdysozoa</taxon>
        <taxon>Arthropoda</taxon>
        <taxon>Hexapoda</taxon>
        <taxon>Insecta</taxon>
        <taxon>Pterygota</taxon>
        <taxon>Neoptera</taxon>
        <taxon>Endopterygota</taxon>
        <taxon>Coleoptera</taxon>
        <taxon>Polyphaga</taxon>
        <taxon>Cucujiformia</taxon>
        <taxon>Chrysomeloidea</taxon>
        <taxon>Chrysomelidae</taxon>
        <taxon>Galerucinae</taxon>
        <taxon>Diabroticina</taxon>
        <taxon>Diabroticites</taxon>
        <taxon>Diabrotica</taxon>
    </lineage>
</organism>
<keyword evidence="1" id="KW-0175">Coiled coil</keyword>
<feature type="region of interest" description="Disordered" evidence="2">
    <location>
        <begin position="199"/>
        <end position="234"/>
    </location>
</feature>